<evidence type="ECO:0000259" key="1">
    <source>
        <dbReference type="Pfam" id="PF13304"/>
    </source>
</evidence>
<dbReference type="InterPro" id="IPR027417">
    <property type="entry name" value="P-loop_NTPase"/>
</dbReference>
<dbReference type="PANTHER" id="PTHR43581:SF2">
    <property type="entry name" value="EXCINUCLEASE ATPASE SUBUNIT"/>
    <property type="match status" value="1"/>
</dbReference>
<dbReference type="PANTHER" id="PTHR43581">
    <property type="entry name" value="ATP/GTP PHOSPHATASE"/>
    <property type="match status" value="1"/>
</dbReference>
<dbReference type="SUPFAM" id="SSF52540">
    <property type="entry name" value="P-loop containing nucleoside triphosphate hydrolases"/>
    <property type="match status" value="1"/>
</dbReference>
<feature type="non-terminal residue" evidence="2">
    <location>
        <position position="284"/>
    </location>
</feature>
<dbReference type="EMBL" id="BKCJ011010460">
    <property type="protein sequence ID" value="GFC66298.1"/>
    <property type="molecule type" value="Genomic_DNA"/>
</dbReference>
<dbReference type="AlphaFoldDB" id="A0A699QE37"/>
<protein>
    <recommendedName>
        <fullName evidence="1">ATPase AAA-type core domain-containing protein</fullName>
    </recommendedName>
</protein>
<sequence length="284" mass="32112">MTIALNSVGKLKEVLPEFNTEKESIFYRDEVALYAYSASRQLGRLNLNNQKLLDTIPGFIQEKTELYDAEEILHTLNYAALGAKSEPEKVKYSRFTEQVKAMLASLLPDCEQIADIEITPPNPLGRNTEGGVAISTKHGKKIPFSDFSLGYKTVTSWTIDLAWRLFSKHYHRSDNPLEEPAIVLIDEIDLHLHPLWQREIMANLAQHFPNVQFIASAHSPLMVQAAVNSNYAVLKFDDDGVKVVNEPEGIDGWRIDQILTSELFGLASARGLEYEKLQARRKEL</sequence>
<proteinExistence type="predicted"/>
<feature type="domain" description="ATPase AAA-type core" evidence="1">
    <location>
        <begin position="108"/>
        <end position="221"/>
    </location>
</feature>
<accession>A0A699QE37</accession>
<gene>
    <name evidence="2" type="ORF">Tci_838268</name>
</gene>
<comment type="caution">
    <text evidence="2">The sequence shown here is derived from an EMBL/GenBank/DDBJ whole genome shotgun (WGS) entry which is preliminary data.</text>
</comment>
<dbReference type="InterPro" id="IPR003959">
    <property type="entry name" value="ATPase_AAA_core"/>
</dbReference>
<dbReference type="InterPro" id="IPR051396">
    <property type="entry name" value="Bact_Antivir_Def_Nuclease"/>
</dbReference>
<dbReference type="Pfam" id="PF13304">
    <property type="entry name" value="AAA_21"/>
    <property type="match status" value="1"/>
</dbReference>
<dbReference type="GO" id="GO:0005524">
    <property type="term" value="F:ATP binding"/>
    <property type="evidence" value="ECO:0007669"/>
    <property type="project" value="InterPro"/>
</dbReference>
<reference evidence="2" key="1">
    <citation type="journal article" date="2019" name="Sci. Rep.">
        <title>Draft genome of Tanacetum cinerariifolium, the natural source of mosquito coil.</title>
        <authorList>
            <person name="Yamashiro T."/>
            <person name="Shiraishi A."/>
            <person name="Satake H."/>
            <person name="Nakayama K."/>
        </authorList>
    </citation>
    <scope>NUCLEOTIDE SEQUENCE</scope>
</reference>
<dbReference type="GO" id="GO:0016887">
    <property type="term" value="F:ATP hydrolysis activity"/>
    <property type="evidence" value="ECO:0007669"/>
    <property type="project" value="InterPro"/>
</dbReference>
<evidence type="ECO:0000313" key="2">
    <source>
        <dbReference type="EMBL" id="GFC66298.1"/>
    </source>
</evidence>
<dbReference type="Gene3D" id="3.40.50.300">
    <property type="entry name" value="P-loop containing nucleotide triphosphate hydrolases"/>
    <property type="match status" value="1"/>
</dbReference>
<name>A0A699QE37_TANCI</name>
<organism evidence="2">
    <name type="scientific">Tanacetum cinerariifolium</name>
    <name type="common">Dalmatian daisy</name>
    <name type="synonym">Chrysanthemum cinerariifolium</name>
    <dbReference type="NCBI Taxonomy" id="118510"/>
    <lineage>
        <taxon>Eukaryota</taxon>
        <taxon>Viridiplantae</taxon>
        <taxon>Streptophyta</taxon>
        <taxon>Embryophyta</taxon>
        <taxon>Tracheophyta</taxon>
        <taxon>Spermatophyta</taxon>
        <taxon>Magnoliopsida</taxon>
        <taxon>eudicotyledons</taxon>
        <taxon>Gunneridae</taxon>
        <taxon>Pentapetalae</taxon>
        <taxon>asterids</taxon>
        <taxon>campanulids</taxon>
        <taxon>Asterales</taxon>
        <taxon>Asteraceae</taxon>
        <taxon>Asteroideae</taxon>
        <taxon>Anthemideae</taxon>
        <taxon>Anthemidinae</taxon>
        <taxon>Tanacetum</taxon>
    </lineage>
</organism>